<comment type="caution">
    <text evidence="4">The sequence shown here is derived from an EMBL/GenBank/DDBJ whole genome shotgun (WGS) entry which is preliminary data.</text>
</comment>
<dbReference type="HOGENOM" id="CLU_070541_0_0_6"/>
<dbReference type="OrthoDB" id="9800417at2"/>
<evidence type="ECO:0000256" key="1">
    <source>
        <dbReference type="ARBA" id="ARBA00006429"/>
    </source>
</evidence>
<proteinExistence type="inferred from homology"/>
<dbReference type="EMBL" id="AWXV01000004">
    <property type="protein sequence ID" value="KIE63982.1"/>
    <property type="molecule type" value="Genomic_DNA"/>
</dbReference>
<comment type="similarity">
    <text evidence="1">Belongs to the EndA/NucM nuclease family.</text>
</comment>
<dbReference type="Proteomes" id="UP000054529">
    <property type="component" value="Unassembled WGS sequence"/>
</dbReference>
<protein>
    <submittedName>
        <fullName evidence="4">Deoxyribonuclease I</fullName>
    </submittedName>
</protein>
<dbReference type="RefSeq" id="WP_052471854.1">
    <property type="nucleotide sequence ID" value="NZ_AWXV01000004.1"/>
</dbReference>
<dbReference type="SUPFAM" id="SSF54060">
    <property type="entry name" value="His-Me finger endonucleases"/>
    <property type="match status" value="1"/>
</dbReference>
<reference evidence="4 5" key="1">
    <citation type="journal article" date="2014" name="G3 (Bethesda)">
        <title>Genome sequence of Candidatus Riesia pediculischaeffi, endosymbiont of chimpanzee lice, and genomic comparison of recently acquired endosymbionts from human and chimpanzee lice.</title>
        <authorList>
            <person name="Boyd B.M."/>
            <person name="Allen J.M."/>
            <person name="de Crecy-Lagard V."/>
            <person name="Reed D.L."/>
        </authorList>
    </citation>
    <scope>NUCLEOTIDE SEQUENCE [LARGE SCALE GENOMIC DNA]</scope>
    <source>
        <strain evidence="4 5">PTSU</strain>
    </source>
</reference>
<dbReference type="Pfam" id="PF04231">
    <property type="entry name" value="Endonuclease_1"/>
    <property type="match status" value="1"/>
</dbReference>
<sequence length="257" mass="30835">MLFNSFLKRVFLIFFSIQFFSGTIRSTTCNFNFEQTKKIAKQYIFFDQSQGKQGTLYCGCNWVWKKNGSSGEVDLNKCGYQVRKNMDRAKHIEWEHIVPVSRFGKYRPCWKQGGRKYCTLKDKEFQRMESDLYNIAPVIGEINNDRKNFQYSKVRSYVPYTYGTCKSKIDFQRRIFEPRDEVKGQIARVVLYMVKKYRLKMPKKHLEEMILWNIKYPVSDWEIQKSLRIEKITGLKDHCFLKIKKIRHLQKNAFTVQ</sequence>
<organism evidence="4 5">
    <name type="scientific">Candidatus Riesia pediculischaeffi PTSU</name>
    <dbReference type="NCBI Taxonomy" id="1401651"/>
    <lineage>
        <taxon>Bacteria</taxon>
        <taxon>Pseudomonadati</taxon>
        <taxon>Pseudomonadota</taxon>
        <taxon>Gammaproteobacteria</taxon>
        <taxon>Enterobacterales</taxon>
        <taxon>Enterobacteriaceae</taxon>
        <taxon>Candidatus Riesia</taxon>
    </lineage>
</organism>
<evidence type="ECO:0000256" key="3">
    <source>
        <dbReference type="ARBA" id="ARBA00022801"/>
    </source>
</evidence>
<name>A0A0C1S0A0_9ENTR</name>
<evidence type="ECO:0000256" key="2">
    <source>
        <dbReference type="ARBA" id="ARBA00022722"/>
    </source>
</evidence>
<evidence type="ECO:0000313" key="4">
    <source>
        <dbReference type="EMBL" id="KIE63982.1"/>
    </source>
</evidence>
<accession>A0A0C1S0A0</accession>
<keyword evidence="3" id="KW-0378">Hydrolase</keyword>
<dbReference type="PANTHER" id="PTHR33607">
    <property type="entry name" value="ENDONUCLEASE-1"/>
    <property type="match status" value="1"/>
</dbReference>
<keyword evidence="2" id="KW-0540">Nuclease</keyword>
<dbReference type="GO" id="GO:0004518">
    <property type="term" value="F:nuclease activity"/>
    <property type="evidence" value="ECO:0007669"/>
    <property type="project" value="UniProtKB-KW"/>
</dbReference>
<gene>
    <name evidence="4" type="ORF">P689_122151</name>
</gene>
<dbReference type="GO" id="GO:0016787">
    <property type="term" value="F:hydrolase activity"/>
    <property type="evidence" value="ECO:0007669"/>
    <property type="project" value="UniProtKB-KW"/>
</dbReference>
<dbReference type="InterPro" id="IPR044925">
    <property type="entry name" value="His-Me_finger_sf"/>
</dbReference>
<evidence type="ECO:0000313" key="5">
    <source>
        <dbReference type="Proteomes" id="UP000054529"/>
    </source>
</evidence>
<dbReference type="AlphaFoldDB" id="A0A0C1S0A0"/>
<dbReference type="PANTHER" id="PTHR33607:SF2">
    <property type="entry name" value="ENDONUCLEASE-1"/>
    <property type="match status" value="1"/>
</dbReference>
<dbReference type="InterPro" id="IPR007346">
    <property type="entry name" value="Endonuclease-I"/>
</dbReference>